<dbReference type="InterPro" id="IPR016152">
    <property type="entry name" value="PTrfase/Anion_transptr"/>
</dbReference>
<dbReference type="GO" id="GO:0016301">
    <property type="term" value="F:kinase activity"/>
    <property type="evidence" value="ECO:0007669"/>
    <property type="project" value="UniProtKB-KW"/>
</dbReference>
<feature type="domain" description="HPr" evidence="16">
    <location>
        <begin position="2"/>
        <end position="94"/>
    </location>
</feature>
<dbReference type="InterPro" id="IPR050499">
    <property type="entry name" value="PEP-utilizing_PTS_enzyme"/>
</dbReference>
<protein>
    <submittedName>
        <fullName evidence="17">Phosphoenolpyruvate--protein phosphotransferase</fullName>
    </submittedName>
</protein>
<dbReference type="GO" id="GO:0046872">
    <property type="term" value="F:metal ion binding"/>
    <property type="evidence" value="ECO:0007669"/>
    <property type="project" value="UniProtKB-KW"/>
</dbReference>
<dbReference type="InterPro" id="IPR008279">
    <property type="entry name" value="PEP-util_enz_mobile_dom"/>
</dbReference>
<feature type="domain" description="PTS EIIA type-2" evidence="15">
    <location>
        <begin position="687"/>
        <end position="830"/>
    </location>
</feature>
<keyword evidence="7" id="KW-0963">Cytoplasm</keyword>
<dbReference type="PROSITE" id="PS51350">
    <property type="entry name" value="PTS_HPR_DOM"/>
    <property type="match status" value="1"/>
</dbReference>
<dbReference type="InterPro" id="IPR015813">
    <property type="entry name" value="Pyrv/PenolPyrv_kinase-like_dom"/>
</dbReference>
<dbReference type="InterPro" id="IPR036637">
    <property type="entry name" value="Phosphohistidine_dom_sf"/>
</dbReference>
<dbReference type="InterPro" id="IPR006318">
    <property type="entry name" value="PTS_EI-like"/>
</dbReference>
<dbReference type="InterPro" id="IPR000121">
    <property type="entry name" value="PEP_util_C"/>
</dbReference>
<keyword evidence="12" id="KW-0479">Metal-binding</keyword>
<dbReference type="NCBIfam" id="TIGR00848">
    <property type="entry name" value="fruA"/>
    <property type="match status" value="1"/>
</dbReference>
<dbReference type="Pfam" id="PF00359">
    <property type="entry name" value="PTS_EIIA_2"/>
    <property type="match status" value="1"/>
</dbReference>
<dbReference type="AlphaFoldDB" id="A0A2T3N6B6"/>
<dbReference type="SUPFAM" id="SSF51621">
    <property type="entry name" value="Phosphoenolpyruvate/pyruvate domain"/>
    <property type="match status" value="1"/>
</dbReference>
<sequence>MKHQFAFRCELPNGIHARPATHLEKACGRFDCQITLVNHRNNHQGDAKSVLSLVGTDTLFNDNCTLIFEGSDSEQASHVLEGFIHNEFPHCDEALASEDNNEAFPLPQSLMRHQPTLLQGKRLASGLGQGKLVKFTHSDLNRFATITDNTGCNSEAERFSNAHRQVTKHLSETAATASLQEKEILTAHLAILNDSNFTGGVTELLGSHTTANAILATVDKLSAQLEQSASTYLRERVLDIRDVAEQVLIAAYPEIQCQRDFELTEPCILFAKDLTPSQFIGLDKHYLQGLVLTHAGSTSHTVILARAFGIPTLSGITAEQCRSALNTPVYIDAQLSVLATDCTEPVQRYFQRAIMLNQQEHKQKQQFIHRPAITNDGHHVEIAANIACSVEASAAFANGAEGIGLFRTEMLFMDRQSAPDENEQYEHYSEVLKAANGKPVIIRTMDIGGDKPIDYLNLPHETNPFLGYRAVRIYPQFEQLFRTQLQAILRASVFGNTKIMIPMIQSIEEIRWVKQQLEYVKAELDNSNIAYSAQVQLGIMVEVPSVAFIIDQFCQEVDFFSIGSNDMTQYLLAVDRDNEQVSHLYNSLAPAFLRMLGQVVKTAHDHGRWVGLCGELGADTNVLPLMVGAGLDEISMSAPKITTAKAALNGLTLAHCQQLFEQACQCPTIADVTALLDKASATGQDKPLLGIDCVFKHADFANKEEAVQALVGNLGVQGRTDNTYALEDDIWAREAVFSTGLGHGFAIPHTKSDNIRHSSISIAQLNSPIDWQSDAGDVDFIIMLTLNKEQGDQHMRIFSGLARKLIHQDFRDKLRNCGDEAAMIQMLEQELAL</sequence>
<reference evidence="17 18" key="1">
    <citation type="submission" date="2018-03" db="EMBL/GenBank/DDBJ databases">
        <title>Whole genome sequencing of Histamine producing bacteria.</title>
        <authorList>
            <person name="Butler K."/>
        </authorList>
    </citation>
    <scope>NUCLEOTIDE SEQUENCE [LARGE SCALE GENOMIC DNA]</scope>
    <source>
        <strain evidence="17 18">DSM 19138</strain>
    </source>
</reference>
<dbReference type="NCBIfam" id="TIGR01417">
    <property type="entry name" value="PTS_I_fam"/>
    <property type="match status" value="1"/>
</dbReference>
<evidence type="ECO:0000256" key="2">
    <source>
        <dbReference type="ARBA" id="ARBA00001401"/>
    </source>
</evidence>
<dbReference type="PROSITE" id="PS51094">
    <property type="entry name" value="PTS_EIIA_TYPE_2"/>
    <property type="match status" value="1"/>
</dbReference>
<dbReference type="InterPro" id="IPR023151">
    <property type="entry name" value="PEP_util_CS"/>
</dbReference>
<dbReference type="InterPro" id="IPR035895">
    <property type="entry name" value="HPr-like_sf"/>
</dbReference>
<comment type="catalytic activity">
    <reaction evidence="1">
        <text>L-histidyl-[protein] + phosphoenolpyruvate = N(pros)-phospho-L-histidyl-[protein] + pyruvate</text>
        <dbReference type="Rhea" id="RHEA:23880"/>
        <dbReference type="Rhea" id="RHEA-COMP:9745"/>
        <dbReference type="Rhea" id="RHEA-COMP:9746"/>
        <dbReference type="ChEBI" id="CHEBI:15361"/>
        <dbReference type="ChEBI" id="CHEBI:29979"/>
        <dbReference type="ChEBI" id="CHEBI:58702"/>
        <dbReference type="ChEBI" id="CHEBI:64837"/>
        <dbReference type="EC" id="2.7.3.9"/>
    </reaction>
</comment>
<comment type="caution">
    <text evidence="17">The sequence shown here is derived from an EMBL/GenBank/DDBJ whole genome shotgun (WGS) entry which is preliminary data.</text>
</comment>
<dbReference type="Gene3D" id="3.50.30.10">
    <property type="entry name" value="Phosphohistidine domain"/>
    <property type="match status" value="1"/>
</dbReference>
<dbReference type="Pfam" id="PF05524">
    <property type="entry name" value="PEP-utilisers_N"/>
    <property type="match status" value="1"/>
</dbReference>
<evidence type="ECO:0000256" key="6">
    <source>
        <dbReference type="ARBA" id="ARBA00022448"/>
    </source>
</evidence>
<dbReference type="CDD" id="cd00211">
    <property type="entry name" value="PTS_IIA_fru"/>
    <property type="match status" value="1"/>
</dbReference>
<dbReference type="PANTHER" id="PTHR46244:SF4">
    <property type="entry name" value="MULTIPHOSPHORYL TRANSFER PROTEIN 1-RELATED"/>
    <property type="match status" value="1"/>
</dbReference>
<evidence type="ECO:0000256" key="1">
    <source>
        <dbReference type="ARBA" id="ARBA00000683"/>
    </source>
</evidence>
<dbReference type="InterPro" id="IPR000032">
    <property type="entry name" value="HPr-like"/>
</dbReference>
<keyword evidence="13" id="KW-0418">Kinase</keyword>
<dbReference type="GO" id="GO:0008982">
    <property type="term" value="F:protein-N(PI)-phosphohistidine-sugar phosphotransferase activity"/>
    <property type="evidence" value="ECO:0007669"/>
    <property type="project" value="InterPro"/>
</dbReference>
<dbReference type="RefSeq" id="WP_107300652.1">
    <property type="nucleotide sequence ID" value="NZ_PYMB01000022.1"/>
</dbReference>
<keyword evidence="9" id="KW-0762">Sugar transport</keyword>
<accession>A0A2T3N6B6</accession>
<gene>
    <name evidence="17" type="primary">ptsP</name>
    <name evidence="17" type="ORF">C9J01_24020</name>
</gene>
<evidence type="ECO:0000256" key="5">
    <source>
        <dbReference type="ARBA" id="ARBA00007837"/>
    </source>
</evidence>
<keyword evidence="17" id="KW-0670">Pyruvate</keyword>
<evidence type="ECO:0000256" key="4">
    <source>
        <dbReference type="ARBA" id="ARBA00004496"/>
    </source>
</evidence>
<dbReference type="EMBL" id="PYMB01000022">
    <property type="protein sequence ID" value="PSW08241.1"/>
    <property type="molecule type" value="Genomic_DNA"/>
</dbReference>
<keyword evidence="8" id="KW-0597">Phosphoprotein</keyword>
<proteinExistence type="inferred from homology"/>
<evidence type="ECO:0000256" key="12">
    <source>
        <dbReference type="ARBA" id="ARBA00022723"/>
    </source>
</evidence>
<evidence type="ECO:0000259" key="16">
    <source>
        <dbReference type="PROSITE" id="PS51350"/>
    </source>
</evidence>
<dbReference type="GO" id="GO:0005737">
    <property type="term" value="C:cytoplasm"/>
    <property type="evidence" value="ECO:0007669"/>
    <property type="project" value="UniProtKB-SubCell"/>
</dbReference>
<dbReference type="Gene3D" id="3.20.20.60">
    <property type="entry name" value="Phosphoenolpyruvate-binding domains"/>
    <property type="match status" value="1"/>
</dbReference>
<dbReference type="InterPro" id="IPR008731">
    <property type="entry name" value="PTS_EIN"/>
</dbReference>
<evidence type="ECO:0000256" key="10">
    <source>
        <dbReference type="ARBA" id="ARBA00022679"/>
    </source>
</evidence>
<evidence type="ECO:0000256" key="11">
    <source>
        <dbReference type="ARBA" id="ARBA00022683"/>
    </source>
</evidence>
<evidence type="ECO:0000256" key="3">
    <source>
        <dbReference type="ARBA" id="ARBA00001946"/>
    </source>
</evidence>
<name>A0A2T3N6B6_9GAMM</name>
<keyword evidence="14" id="KW-0460">Magnesium</keyword>
<dbReference type="PANTHER" id="PTHR46244">
    <property type="entry name" value="PHOSPHOENOLPYRUVATE-PROTEIN PHOSPHOTRANSFERASE"/>
    <property type="match status" value="1"/>
</dbReference>
<dbReference type="Gene3D" id="1.10.274.10">
    <property type="entry name" value="PtsI, HPr-binding domain"/>
    <property type="match status" value="1"/>
</dbReference>
<dbReference type="PROSITE" id="PS00369">
    <property type="entry name" value="PTS_HPR_HIS"/>
    <property type="match status" value="1"/>
</dbReference>
<dbReference type="Gene3D" id="3.30.1340.10">
    <property type="entry name" value="HPr-like"/>
    <property type="match status" value="1"/>
</dbReference>
<keyword evidence="10 17" id="KW-0808">Transferase</keyword>
<dbReference type="Pfam" id="PF00391">
    <property type="entry name" value="PEP-utilizers"/>
    <property type="match status" value="1"/>
</dbReference>
<dbReference type="SUPFAM" id="SSF52009">
    <property type="entry name" value="Phosphohistidine domain"/>
    <property type="match status" value="1"/>
</dbReference>
<dbReference type="PROSITE" id="PS00742">
    <property type="entry name" value="PEP_ENZYMES_2"/>
    <property type="match status" value="1"/>
</dbReference>
<dbReference type="InterPro" id="IPR001020">
    <property type="entry name" value="PTS_HPr_His_P_site"/>
</dbReference>
<evidence type="ECO:0000256" key="9">
    <source>
        <dbReference type="ARBA" id="ARBA00022597"/>
    </source>
</evidence>
<comment type="similarity">
    <text evidence="5">Belongs to the PEP-utilizing enzyme family.</text>
</comment>
<dbReference type="InterPro" id="IPR004715">
    <property type="entry name" value="PTS_IIA_fruc"/>
</dbReference>
<evidence type="ECO:0000256" key="14">
    <source>
        <dbReference type="ARBA" id="ARBA00022842"/>
    </source>
</evidence>
<evidence type="ECO:0000256" key="8">
    <source>
        <dbReference type="ARBA" id="ARBA00022553"/>
    </source>
</evidence>
<dbReference type="InterPro" id="IPR036618">
    <property type="entry name" value="PtsI_HPr-bd_sf"/>
</dbReference>
<dbReference type="CDD" id="cd00367">
    <property type="entry name" value="PTS-HPr_like"/>
    <property type="match status" value="1"/>
</dbReference>
<evidence type="ECO:0000313" key="17">
    <source>
        <dbReference type="EMBL" id="PSW08241.1"/>
    </source>
</evidence>
<dbReference type="PRINTS" id="PR01736">
    <property type="entry name" value="PHPHTRNFRASE"/>
</dbReference>
<dbReference type="Proteomes" id="UP000241346">
    <property type="component" value="Unassembled WGS sequence"/>
</dbReference>
<organism evidence="17 18">
    <name type="scientific">Photobacterium rosenbergii</name>
    <dbReference type="NCBI Taxonomy" id="294936"/>
    <lineage>
        <taxon>Bacteria</taxon>
        <taxon>Pseudomonadati</taxon>
        <taxon>Pseudomonadota</taxon>
        <taxon>Gammaproteobacteria</taxon>
        <taxon>Vibrionales</taxon>
        <taxon>Vibrionaceae</taxon>
        <taxon>Photobacterium</taxon>
    </lineage>
</organism>
<dbReference type="OrthoDB" id="9765468at2"/>
<comment type="cofactor">
    <cofactor evidence="3">
        <name>Mg(2+)</name>
        <dbReference type="ChEBI" id="CHEBI:18420"/>
    </cofactor>
</comment>
<dbReference type="Pfam" id="PF02896">
    <property type="entry name" value="PEP-utilizers_C"/>
    <property type="match status" value="1"/>
</dbReference>
<dbReference type="GO" id="GO:0008965">
    <property type="term" value="F:phosphoenolpyruvate-protein phosphotransferase activity"/>
    <property type="evidence" value="ECO:0007669"/>
    <property type="project" value="UniProtKB-EC"/>
</dbReference>
<dbReference type="GO" id="GO:0009401">
    <property type="term" value="P:phosphoenolpyruvate-dependent sugar phosphotransferase system"/>
    <property type="evidence" value="ECO:0007669"/>
    <property type="project" value="UniProtKB-KW"/>
</dbReference>
<keyword evidence="6" id="KW-0813">Transport</keyword>
<comment type="subcellular location">
    <subcellularLocation>
        <location evidence="4">Cytoplasm</location>
    </subcellularLocation>
</comment>
<keyword evidence="11" id="KW-0598">Phosphotransferase system</keyword>
<dbReference type="Gene3D" id="3.40.930.10">
    <property type="entry name" value="Mannitol-specific EII, Chain A"/>
    <property type="match status" value="1"/>
</dbReference>
<dbReference type="InterPro" id="IPR040442">
    <property type="entry name" value="Pyrv_kinase-like_dom_sf"/>
</dbReference>
<dbReference type="Pfam" id="PF00381">
    <property type="entry name" value="PTS-HPr"/>
    <property type="match status" value="1"/>
</dbReference>
<evidence type="ECO:0000259" key="15">
    <source>
        <dbReference type="PROSITE" id="PS51094"/>
    </source>
</evidence>
<evidence type="ECO:0000256" key="7">
    <source>
        <dbReference type="ARBA" id="ARBA00022490"/>
    </source>
</evidence>
<evidence type="ECO:0000313" key="18">
    <source>
        <dbReference type="Proteomes" id="UP000241346"/>
    </source>
</evidence>
<dbReference type="GO" id="GO:0016020">
    <property type="term" value="C:membrane"/>
    <property type="evidence" value="ECO:0007669"/>
    <property type="project" value="InterPro"/>
</dbReference>
<evidence type="ECO:0000256" key="13">
    <source>
        <dbReference type="ARBA" id="ARBA00022777"/>
    </source>
</evidence>
<comment type="catalytic activity">
    <reaction evidence="2">
        <text>D-fructose(out) + N(pros)-phospho-L-histidyl-[protein] = D-fructose 1-phosphate(in) + L-histidyl-[protein]</text>
        <dbReference type="Rhea" id="RHEA:49252"/>
        <dbReference type="Rhea" id="RHEA-COMP:9745"/>
        <dbReference type="Rhea" id="RHEA-COMP:9746"/>
        <dbReference type="ChEBI" id="CHEBI:29979"/>
        <dbReference type="ChEBI" id="CHEBI:37721"/>
        <dbReference type="ChEBI" id="CHEBI:58674"/>
        <dbReference type="ChEBI" id="CHEBI:64837"/>
        <dbReference type="EC" id="2.7.1.202"/>
    </reaction>
</comment>
<dbReference type="SUPFAM" id="SSF55804">
    <property type="entry name" value="Phoshotransferase/anion transport protein"/>
    <property type="match status" value="1"/>
</dbReference>
<dbReference type="SUPFAM" id="SSF47831">
    <property type="entry name" value="Enzyme I of the PEP:sugar phosphotransferase system HPr-binding (sub)domain"/>
    <property type="match status" value="1"/>
</dbReference>
<dbReference type="SUPFAM" id="SSF55594">
    <property type="entry name" value="HPr-like"/>
    <property type="match status" value="1"/>
</dbReference>
<dbReference type="InterPro" id="IPR002178">
    <property type="entry name" value="PTS_EIIA_type-2_dom"/>
</dbReference>